<evidence type="ECO:0000313" key="4">
    <source>
        <dbReference type="Proteomes" id="UP001145021"/>
    </source>
</evidence>
<dbReference type="InterPro" id="IPR036400">
    <property type="entry name" value="Cyt_B5-like_heme/steroid_sf"/>
</dbReference>
<dbReference type="EMBL" id="JANBOH010000094">
    <property type="protein sequence ID" value="KAJ1645681.1"/>
    <property type="molecule type" value="Genomic_DNA"/>
</dbReference>
<name>A0A9W7XJ24_9FUNG</name>
<dbReference type="Proteomes" id="UP001145021">
    <property type="component" value="Unassembled WGS sequence"/>
</dbReference>
<accession>A0A9W7XJ24</accession>
<gene>
    <name evidence="3" type="primary">DAP1_2</name>
    <name evidence="3" type="ORF">LPJ64_002765</name>
</gene>
<dbReference type="Pfam" id="PF00173">
    <property type="entry name" value="Cyt-b5"/>
    <property type="match status" value="1"/>
</dbReference>
<dbReference type="GO" id="GO:0005576">
    <property type="term" value="C:extracellular region"/>
    <property type="evidence" value="ECO:0007669"/>
    <property type="project" value="InterPro"/>
</dbReference>
<sequence>AKSNKSAKRKGTNATLVESEDVVISVKEPDAVKHYSVFNRVSKQDWMEEVMALSPTDSYRTSFSANLFNHSQAPTQYNSLRELALRNSRITPYSSAKELPTYLMLGNEGVTDKNDAKNALNSKRMTQSLHIENSVFDKHESYSKGFRLLKRPDYSHLETNAAGVTRASSMVETGSKNLLYQMAAAKNAFCQKNGDGNFVYSGSCSQFFTCANGFGWLQDCPGDLLFDSSLMECIYNKDVDSLYGTYRAIRFLLNKDSANQASRPKIGYKEKWTKREISQYRGQTPDTPILIGLKGKVFDVSAGRGFYGAGAAYNVFAGRDASRLLAKQEFDDGAIKDEELDAPLDTLEDLLEDEIESLDSYVGLYTVKYRCVGNLVDQI</sequence>
<dbReference type="PROSITE" id="PS50940">
    <property type="entry name" value="CHIT_BIND_II"/>
    <property type="match status" value="1"/>
</dbReference>
<evidence type="ECO:0000259" key="2">
    <source>
        <dbReference type="PROSITE" id="PS50940"/>
    </source>
</evidence>
<evidence type="ECO:0000313" key="3">
    <source>
        <dbReference type="EMBL" id="KAJ1645681.1"/>
    </source>
</evidence>
<dbReference type="GO" id="GO:0016020">
    <property type="term" value="C:membrane"/>
    <property type="evidence" value="ECO:0007669"/>
    <property type="project" value="TreeGrafter"/>
</dbReference>
<dbReference type="PANTHER" id="PTHR10281">
    <property type="entry name" value="MEMBRANE-ASSOCIATED PROGESTERONE RECEPTOR COMPONENT-RELATED"/>
    <property type="match status" value="1"/>
</dbReference>
<feature type="domain" description="Chitin-binding type-2" evidence="2">
    <location>
        <begin position="187"/>
        <end position="243"/>
    </location>
</feature>
<dbReference type="Pfam" id="PF01607">
    <property type="entry name" value="CBM_14"/>
    <property type="match status" value="1"/>
</dbReference>
<protein>
    <submittedName>
        <fullName evidence="3">Dihydrodipicolinate synthase</fullName>
    </submittedName>
</protein>
<evidence type="ECO:0000256" key="1">
    <source>
        <dbReference type="ARBA" id="ARBA00038357"/>
    </source>
</evidence>
<dbReference type="SMART" id="SM01117">
    <property type="entry name" value="Cyt-b5"/>
    <property type="match status" value="1"/>
</dbReference>
<dbReference type="Gene3D" id="3.10.120.10">
    <property type="entry name" value="Cytochrome b5-like heme/steroid binding domain"/>
    <property type="match status" value="1"/>
</dbReference>
<dbReference type="SUPFAM" id="SSF55856">
    <property type="entry name" value="Cytochrome b5-like heme/steroid binding domain"/>
    <property type="match status" value="1"/>
</dbReference>
<reference evidence="3" key="1">
    <citation type="submission" date="2022-07" db="EMBL/GenBank/DDBJ databases">
        <title>Phylogenomic reconstructions and comparative analyses of Kickxellomycotina fungi.</title>
        <authorList>
            <person name="Reynolds N.K."/>
            <person name="Stajich J.E."/>
            <person name="Barry K."/>
            <person name="Grigoriev I.V."/>
            <person name="Crous P."/>
            <person name="Smith M.E."/>
        </authorList>
    </citation>
    <scope>NUCLEOTIDE SEQUENCE</scope>
    <source>
        <strain evidence="3">NBRC 105413</strain>
    </source>
</reference>
<dbReference type="GO" id="GO:0012505">
    <property type="term" value="C:endomembrane system"/>
    <property type="evidence" value="ECO:0007669"/>
    <property type="project" value="TreeGrafter"/>
</dbReference>
<keyword evidence="4" id="KW-1185">Reference proteome</keyword>
<organism evidence="3 4">
    <name type="scientific">Coemansia asiatica</name>
    <dbReference type="NCBI Taxonomy" id="1052880"/>
    <lineage>
        <taxon>Eukaryota</taxon>
        <taxon>Fungi</taxon>
        <taxon>Fungi incertae sedis</taxon>
        <taxon>Zoopagomycota</taxon>
        <taxon>Kickxellomycotina</taxon>
        <taxon>Kickxellomycetes</taxon>
        <taxon>Kickxellales</taxon>
        <taxon>Kickxellaceae</taxon>
        <taxon>Coemansia</taxon>
    </lineage>
</organism>
<dbReference type="InterPro" id="IPR036508">
    <property type="entry name" value="Chitin-bd_dom_sf"/>
</dbReference>
<dbReference type="InterPro" id="IPR050577">
    <property type="entry name" value="MAPR/NEUFC/NENF-like"/>
</dbReference>
<dbReference type="SMART" id="SM00494">
    <property type="entry name" value="ChtBD2"/>
    <property type="match status" value="1"/>
</dbReference>
<dbReference type="SUPFAM" id="SSF57625">
    <property type="entry name" value="Invertebrate chitin-binding proteins"/>
    <property type="match status" value="1"/>
</dbReference>
<dbReference type="InterPro" id="IPR001199">
    <property type="entry name" value="Cyt_B5-like_heme/steroid-bd"/>
</dbReference>
<dbReference type="PANTHER" id="PTHR10281:SF76">
    <property type="entry name" value="CALCUTTA CUP-RELATED"/>
    <property type="match status" value="1"/>
</dbReference>
<comment type="caution">
    <text evidence="3">The sequence shown here is derived from an EMBL/GenBank/DDBJ whole genome shotgun (WGS) entry which is preliminary data.</text>
</comment>
<comment type="similarity">
    <text evidence="1">Belongs to the cytochrome b5 family. MAPR subfamily.</text>
</comment>
<dbReference type="AlphaFoldDB" id="A0A9W7XJ24"/>
<dbReference type="GO" id="GO:0008061">
    <property type="term" value="F:chitin binding"/>
    <property type="evidence" value="ECO:0007669"/>
    <property type="project" value="InterPro"/>
</dbReference>
<proteinExistence type="inferred from homology"/>
<dbReference type="Gene3D" id="2.170.140.10">
    <property type="entry name" value="Chitin binding domain"/>
    <property type="match status" value="1"/>
</dbReference>
<dbReference type="InterPro" id="IPR002557">
    <property type="entry name" value="Chitin-bd_dom"/>
</dbReference>
<feature type="non-terminal residue" evidence="3">
    <location>
        <position position="379"/>
    </location>
</feature>